<evidence type="ECO:0000313" key="1">
    <source>
        <dbReference type="EMBL" id="OXU20383.1"/>
    </source>
</evidence>
<name>A0A232EPV3_9HYME</name>
<dbReference type="AlphaFoldDB" id="A0A232EPV3"/>
<protein>
    <submittedName>
        <fullName evidence="1">Uncharacterized protein</fullName>
    </submittedName>
</protein>
<sequence length="185" mass="20415">MSSIPSRTMTATRLDPSYPCHGIAGSSIYVDGRCVICRQPSTSPAAMDVKRMATGVQVGVKIFIPLILPTNTLLPSYRRIISYRVISAEDESSPGGWIPCHREDWDAPEQSCLICGQSLGDPVSCLRLSGTESLLKKDCINFVFLPDPLEKFHSGTLIIGSLVKKYHLSWPIRVLSAIMIRQRIP</sequence>
<comment type="caution">
    <text evidence="1">The sequence shown here is derived from an EMBL/GenBank/DDBJ whole genome shotgun (WGS) entry which is preliminary data.</text>
</comment>
<keyword evidence="2" id="KW-1185">Reference proteome</keyword>
<evidence type="ECO:0000313" key="2">
    <source>
        <dbReference type="Proteomes" id="UP000215335"/>
    </source>
</evidence>
<dbReference type="EMBL" id="NNAY01002887">
    <property type="protein sequence ID" value="OXU20383.1"/>
    <property type="molecule type" value="Genomic_DNA"/>
</dbReference>
<reference evidence="1 2" key="1">
    <citation type="journal article" date="2017" name="Curr. Biol.">
        <title>The Evolution of Venom by Co-option of Single-Copy Genes.</title>
        <authorList>
            <person name="Martinson E.O."/>
            <person name="Mrinalini"/>
            <person name="Kelkar Y.D."/>
            <person name="Chang C.H."/>
            <person name="Werren J.H."/>
        </authorList>
    </citation>
    <scope>NUCLEOTIDE SEQUENCE [LARGE SCALE GENOMIC DNA]</scope>
    <source>
        <strain evidence="1 2">Alberta</strain>
        <tissue evidence="1">Whole body</tissue>
    </source>
</reference>
<accession>A0A232EPV3</accession>
<gene>
    <name evidence="1" type="ORF">TSAR_000603</name>
</gene>
<proteinExistence type="predicted"/>
<organism evidence="1 2">
    <name type="scientific">Trichomalopsis sarcophagae</name>
    <dbReference type="NCBI Taxonomy" id="543379"/>
    <lineage>
        <taxon>Eukaryota</taxon>
        <taxon>Metazoa</taxon>
        <taxon>Ecdysozoa</taxon>
        <taxon>Arthropoda</taxon>
        <taxon>Hexapoda</taxon>
        <taxon>Insecta</taxon>
        <taxon>Pterygota</taxon>
        <taxon>Neoptera</taxon>
        <taxon>Endopterygota</taxon>
        <taxon>Hymenoptera</taxon>
        <taxon>Apocrita</taxon>
        <taxon>Proctotrupomorpha</taxon>
        <taxon>Chalcidoidea</taxon>
        <taxon>Pteromalidae</taxon>
        <taxon>Pteromalinae</taxon>
        <taxon>Trichomalopsis</taxon>
    </lineage>
</organism>
<dbReference type="Proteomes" id="UP000215335">
    <property type="component" value="Unassembled WGS sequence"/>
</dbReference>